<protein>
    <submittedName>
        <fullName evidence="1">Uncharacterized protein</fullName>
    </submittedName>
</protein>
<gene>
    <name evidence="1" type="ORF">E0486_02795</name>
</gene>
<sequence>MNNETPRFRGAFFFRGLKPEANTHRPRFAGQAATRRVEKAAYSFTAPLRRCAAACPGRQKLRISTIVRLEKTVYLVATPTLPKQLPTYANHHASLIDHH</sequence>
<dbReference type="EMBL" id="SKFH01000002">
    <property type="protein sequence ID" value="TCZ74572.1"/>
    <property type="molecule type" value="Genomic_DNA"/>
</dbReference>
<comment type="caution">
    <text evidence="1">The sequence shown here is derived from an EMBL/GenBank/DDBJ whole genome shotgun (WGS) entry which is preliminary data.</text>
</comment>
<proteinExistence type="predicted"/>
<evidence type="ECO:0000313" key="1">
    <source>
        <dbReference type="EMBL" id="TCZ74572.1"/>
    </source>
</evidence>
<dbReference type="Proteomes" id="UP000295164">
    <property type="component" value="Unassembled WGS sequence"/>
</dbReference>
<dbReference type="RefSeq" id="WP_131850617.1">
    <property type="nucleotide sequence ID" value="NZ_SKFH01000002.1"/>
</dbReference>
<dbReference type="AlphaFoldDB" id="A0A4V2WN94"/>
<reference evidence="1 2" key="1">
    <citation type="submission" date="2019-03" db="EMBL/GenBank/DDBJ databases">
        <authorList>
            <person name="Kim M.K.M."/>
        </authorList>
    </citation>
    <scope>NUCLEOTIDE SEQUENCE [LARGE SCALE GENOMIC DNA]</scope>
    <source>
        <strain evidence="1 2">17J68-15</strain>
    </source>
</reference>
<organism evidence="1 2">
    <name type="scientific">Flaviaesturariibacter aridisoli</name>
    <dbReference type="NCBI Taxonomy" id="2545761"/>
    <lineage>
        <taxon>Bacteria</taxon>
        <taxon>Pseudomonadati</taxon>
        <taxon>Bacteroidota</taxon>
        <taxon>Chitinophagia</taxon>
        <taxon>Chitinophagales</taxon>
        <taxon>Chitinophagaceae</taxon>
        <taxon>Flaviaestuariibacter</taxon>
    </lineage>
</organism>
<keyword evidence="2" id="KW-1185">Reference proteome</keyword>
<accession>A0A4V2WN94</accession>
<evidence type="ECO:0000313" key="2">
    <source>
        <dbReference type="Proteomes" id="UP000295164"/>
    </source>
</evidence>
<name>A0A4V2WN94_9BACT</name>